<dbReference type="EMBL" id="CP013729">
    <property type="protein sequence ID" value="ALV04589.1"/>
    <property type="molecule type" value="Genomic_DNA"/>
</dbReference>
<feature type="domain" description="Cytochrome C biogenesis protein transmembrane" evidence="9">
    <location>
        <begin position="330"/>
        <end position="540"/>
    </location>
</feature>
<name>A0A0U3M7P0_9BURK</name>
<dbReference type="GO" id="GO:0045454">
    <property type="term" value="P:cell redox homeostasis"/>
    <property type="evidence" value="ECO:0007669"/>
    <property type="project" value="TreeGrafter"/>
</dbReference>
<keyword evidence="5 7" id="KW-0472">Membrane</keyword>
<feature type="signal peptide" evidence="8">
    <location>
        <begin position="1"/>
        <end position="19"/>
    </location>
</feature>
<dbReference type="Pfam" id="PF11412">
    <property type="entry name" value="DsbD_N"/>
    <property type="match status" value="1"/>
</dbReference>
<evidence type="ECO:0000256" key="4">
    <source>
        <dbReference type="ARBA" id="ARBA00022989"/>
    </source>
</evidence>
<evidence type="ECO:0000256" key="6">
    <source>
        <dbReference type="SAM" id="MobiDB-lite"/>
    </source>
</evidence>
<feature type="transmembrane region" description="Helical" evidence="7">
    <location>
        <begin position="527"/>
        <end position="544"/>
    </location>
</feature>
<dbReference type="PANTHER" id="PTHR32234:SF3">
    <property type="entry name" value="SUPPRESSION OF COPPER SENSITIVITY PROTEIN"/>
    <property type="match status" value="1"/>
</dbReference>
<keyword evidence="8" id="KW-0732">Signal</keyword>
<evidence type="ECO:0000256" key="5">
    <source>
        <dbReference type="ARBA" id="ARBA00023136"/>
    </source>
</evidence>
<evidence type="ECO:0000256" key="3">
    <source>
        <dbReference type="ARBA" id="ARBA00022748"/>
    </source>
</evidence>
<feature type="transmembrane region" description="Helical" evidence="7">
    <location>
        <begin position="449"/>
        <end position="480"/>
    </location>
</feature>
<feature type="transmembrane region" description="Helical" evidence="7">
    <location>
        <begin position="486"/>
        <end position="507"/>
    </location>
</feature>
<dbReference type="Pfam" id="PF13899">
    <property type="entry name" value="Thioredoxin_7"/>
    <property type="match status" value="1"/>
</dbReference>
<evidence type="ECO:0000259" key="10">
    <source>
        <dbReference type="Pfam" id="PF11412"/>
    </source>
</evidence>
<keyword evidence="2 7" id="KW-0812">Transmembrane</keyword>
<dbReference type="GO" id="GO:0015035">
    <property type="term" value="F:protein-disulfide reductase activity"/>
    <property type="evidence" value="ECO:0007669"/>
    <property type="project" value="TreeGrafter"/>
</dbReference>
<proteinExistence type="predicted"/>
<feature type="compositionally biased region" description="Low complexity" evidence="6">
    <location>
        <begin position="606"/>
        <end position="619"/>
    </location>
</feature>
<evidence type="ECO:0000256" key="7">
    <source>
        <dbReference type="SAM" id="Phobius"/>
    </source>
</evidence>
<protein>
    <submittedName>
        <fullName evidence="11">Protein-disulfide reductase</fullName>
    </submittedName>
</protein>
<dbReference type="KEGG" id="rdp:RD2015_84"/>
<feature type="region of interest" description="Disordered" evidence="6">
    <location>
        <begin position="606"/>
        <end position="628"/>
    </location>
</feature>
<feature type="chain" id="PRO_5043657715" evidence="8">
    <location>
        <begin position="20"/>
        <end position="737"/>
    </location>
</feature>
<reference evidence="11 12" key="1">
    <citation type="submission" date="2015-12" db="EMBL/GenBank/DDBJ databases">
        <title>Complete genome of Roseateles depolymerans KCTC 42856.</title>
        <authorList>
            <person name="Kim K.M."/>
        </authorList>
    </citation>
    <scope>NUCLEOTIDE SEQUENCE [LARGE SCALE GENOMIC DNA]</scope>
    <source>
        <strain evidence="11 12">KCTC 42856</strain>
    </source>
</reference>
<evidence type="ECO:0000256" key="8">
    <source>
        <dbReference type="SAM" id="SignalP"/>
    </source>
</evidence>
<dbReference type="InterPro" id="IPR035671">
    <property type="entry name" value="DsbD_gamma"/>
</dbReference>
<evidence type="ECO:0000313" key="11">
    <source>
        <dbReference type="EMBL" id="ALV04589.1"/>
    </source>
</evidence>
<accession>A0A0U3M7P0</accession>
<sequence length="737" mass="76701" precursor="true">MRACLITLLLASTPWMVSAQSTAPVAPTPASAAAPSDRSATDEVSVRLLSAARAVQPGQTLLLGLEQRIAPHWHTYWRNPGDSGQPTSLQWTLPEGAQASDILWPTPQRFDVGPITNYGYENQTVLLSEIKLPASLKPGSTVRLQAEATWLVCRESCIPQQATLALQLPVAAQSTASADADLLDAARKALPAAAPMPVQATLQNQDLLIRWPVDGSKTAQPDPDKTLFLPQDWGRIQHAAKPQLTQADGQWQLRMPVGEQPARAGQTMEGLLLLGTQAWAVSAKVDGVAGAGSGTGSGTGSTGTATASTATALSPSGMAGVDNAASLSLWAAVGLALVGGLILNLMPCVFPVLAIKALSFLQGDSGEHRRQGLAYTAGVLAAFGALAGVLLALRGAGASVGWGFQFHSPLFVLLLAWLMFVLGLSMAGLLQMGAGLAGIGQGLASRSGLVGSFFTGVLATVVATPCTAPFMGAAMAYALAQPALELLAVFLALGTGLALPYLLLACWPALQRRMPRPGRWMDVLKQALAFPMFGAAIWLVWVLAQQAGPQGVLLALSGMGLIALALWARGISRHASRGGQWAGGLTALASVAGALALLPMVSTEAGANPATPSTSAADTAHTREEPYSPERLAELRAQGKPVFVNLTAAWCITCLVNERVALSTPEVKAAFQAQGITYLKGDWTRQDPRITELLARHGRSGVPLYLFYPAGNGDQAQVLPQLLTPGIITSAVQGSAT</sequence>
<evidence type="ECO:0000259" key="9">
    <source>
        <dbReference type="Pfam" id="PF02683"/>
    </source>
</evidence>
<dbReference type="GO" id="GO:0016020">
    <property type="term" value="C:membrane"/>
    <property type="evidence" value="ECO:0007669"/>
    <property type="project" value="UniProtKB-SubCell"/>
</dbReference>
<feature type="transmembrane region" description="Helical" evidence="7">
    <location>
        <begin position="329"/>
        <end position="353"/>
    </location>
</feature>
<dbReference type="RefSeq" id="WP_083525196.1">
    <property type="nucleotide sequence ID" value="NZ_CP013729.1"/>
</dbReference>
<dbReference type="PATRIC" id="fig|76731.3.peg.86"/>
<dbReference type="PANTHER" id="PTHR32234">
    <property type="entry name" value="THIOL:DISULFIDE INTERCHANGE PROTEIN DSBD"/>
    <property type="match status" value="1"/>
</dbReference>
<dbReference type="CDD" id="cd02953">
    <property type="entry name" value="DsbDgamma"/>
    <property type="match status" value="1"/>
</dbReference>
<evidence type="ECO:0000313" key="12">
    <source>
        <dbReference type="Proteomes" id="UP000060699"/>
    </source>
</evidence>
<gene>
    <name evidence="11" type="ORF">RD2015_84</name>
</gene>
<dbReference type="InterPro" id="IPR028250">
    <property type="entry name" value="DsbDN"/>
</dbReference>
<dbReference type="GO" id="GO:0017004">
    <property type="term" value="P:cytochrome complex assembly"/>
    <property type="evidence" value="ECO:0007669"/>
    <property type="project" value="UniProtKB-KW"/>
</dbReference>
<evidence type="ECO:0000256" key="2">
    <source>
        <dbReference type="ARBA" id="ARBA00022692"/>
    </source>
</evidence>
<dbReference type="Pfam" id="PF02683">
    <property type="entry name" value="DsbD_TM"/>
    <property type="match status" value="1"/>
</dbReference>
<feature type="transmembrane region" description="Helical" evidence="7">
    <location>
        <begin position="373"/>
        <end position="393"/>
    </location>
</feature>
<comment type="subcellular location">
    <subcellularLocation>
        <location evidence="1">Membrane</location>
        <topology evidence="1">Multi-pass membrane protein</topology>
    </subcellularLocation>
</comment>
<keyword evidence="4 7" id="KW-1133">Transmembrane helix</keyword>
<feature type="transmembrane region" description="Helical" evidence="7">
    <location>
        <begin position="413"/>
        <end position="437"/>
    </location>
</feature>
<dbReference type="InterPro" id="IPR003834">
    <property type="entry name" value="Cyt_c_assmbl_TM_dom"/>
</dbReference>
<dbReference type="Proteomes" id="UP000060699">
    <property type="component" value="Chromosome"/>
</dbReference>
<dbReference type="Gene3D" id="3.40.30.10">
    <property type="entry name" value="Glutaredoxin"/>
    <property type="match status" value="1"/>
</dbReference>
<keyword evidence="12" id="KW-1185">Reference proteome</keyword>
<dbReference type="SUPFAM" id="SSF52833">
    <property type="entry name" value="Thioredoxin-like"/>
    <property type="match status" value="1"/>
</dbReference>
<organism evidence="11 12">
    <name type="scientific">Roseateles depolymerans</name>
    <dbReference type="NCBI Taxonomy" id="76731"/>
    <lineage>
        <taxon>Bacteria</taxon>
        <taxon>Pseudomonadati</taxon>
        <taxon>Pseudomonadota</taxon>
        <taxon>Betaproteobacteria</taxon>
        <taxon>Burkholderiales</taxon>
        <taxon>Sphaerotilaceae</taxon>
        <taxon>Roseateles</taxon>
    </lineage>
</organism>
<feature type="transmembrane region" description="Helical" evidence="7">
    <location>
        <begin position="581"/>
        <end position="601"/>
    </location>
</feature>
<keyword evidence="3" id="KW-0201">Cytochrome c-type biogenesis</keyword>
<dbReference type="InterPro" id="IPR036249">
    <property type="entry name" value="Thioredoxin-like_sf"/>
</dbReference>
<feature type="transmembrane region" description="Helical" evidence="7">
    <location>
        <begin position="550"/>
        <end position="569"/>
    </location>
</feature>
<dbReference type="AlphaFoldDB" id="A0A0U3M7P0"/>
<dbReference type="STRING" id="76731.RD2015_84"/>
<evidence type="ECO:0000256" key="1">
    <source>
        <dbReference type="ARBA" id="ARBA00004141"/>
    </source>
</evidence>
<feature type="domain" description="Thiol:disulfide interchange protein DsbD N-terminal" evidence="10">
    <location>
        <begin position="47"/>
        <end position="166"/>
    </location>
</feature>